<dbReference type="Gene3D" id="3.10.180.10">
    <property type="entry name" value="2,3-Dihydroxybiphenyl 1,2-Dioxygenase, domain 1"/>
    <property type="match status" value="1"/>
</dbReference>
<evidence type="ECO:0000313" key="3">
    <source>
        <dbReference type="Proteomes" id="UP000676409"/>
    </source>
</evidence>
<dbReference type="Proteomes" id="UP000676409">
    <property type="component" value="Chromosome"/>
</dbReference>
<dbReference type="PANTHER" id="PTHR33990">
    <property type="entry name" value="PROTEIN YJDN-RELATED"/>
    <property type="match status" value="1"/>
</dbReference>
<proteinExistence type="predicted"/>
<evidence type="ECO:0000313" key="2">
    <source>
        <dbReference type="EMBL" id="QUD89435.1"/>
    </source>
</evidence>
<dbReference type="EMBL" id="CP073078">
    <property type="protein sequence ID" value="QUD89435.1"/>
    <property type="molecule type" value="Genomic_DNA"/>
</dbReference>
<dbReference type="RefSeq" id="WP_211939487.1">
    <property type="nucleotide sequence ID" value="NZ_CP073078.1"/>
</dbReference>
<organism evidence="2 3">
    <name type="scientific">Phenylobacterium montanum</name>
    <dbReference type="NCBI Taxonomy" id="2823693"/>
    <lineage>
        <taxon>Bacteria</taxon>
        <taxon>Pseudomonadati</taxon>
        <taxon>Pseudomonadota</taxon>
        <taxon>Alphaproteobacteria</taxon>
        <taxon>Caulobacterales</taxon>
        <taxon>Caulobacteraceae</taxon>
        <taxon>Phenylobacterium</taxon>
    </lineage>
</organism>
<protein>
    <submittedName>
        <fullName evidence="2">VOC family protein</fullName>
    </submittedName>
</protein>
<dbReference type="SUPFAM" id="SSF54593">
    <property type="entry name" value="Glyoxalase/Bleomycin resistance protein/Dihydroxybiphenyl dioxygenase"/>
    <property type="match status" value="1"/>
</dbReference>
<dbReference type="InterPro" id="IPR029068">
    <property type="entry name" value="Glyas_Bleomycin-R_OHBP_Dase"/>
</dbReference>
<dbReference type="PIRSF" id="PIRSF021700">
    <property type="entry name" value="3_dmu_93_MTrfase"/>
    <property type="match status" value="1"/>
</dbReference>
<name>A0A975G1L9_9CAUL</name>
<dbReference type="InterPro" id="IPR009725">
    <property type="entry name" value="3_dmu_93_MTrfase"/>
</dbReference>
<dbReference type="CDD" id="cd06588">
    <property type="entry name" value="PhnB_like"/>
    <property type="match status" value="1"/>
</dbReference>
<dbReference type="PANTHER" id="PTHR33990:SF2">
    <property type="entry name" value="PHNB-LIKE DOMAIN-CONTAINING PROTEIN"/>
    <property type="match status" value="1"/>
</dbReference>
<accession>A0A975G1L9</accession>
<evidence type="ECO:0000259" key="1">
    <source>
        <dbReference type="Pfam" id="PF06983"/>
    </source>
</evidence>
<feature type="domain" description="PhnB-like" evidence="1">
    <location>
        <begin position="2"/>
        <end position="115"/>
    </location>
</feature>
<reference evidence="2" key="1">
    <citation type="submission" date="2021-04" db="EMBL/GenBank/DDBJ databases">
        <title>The complete genome sequence of Caulobacter sp. S6.</title>
        <authorList>
            <person name="Tang Y."/>
            <person name="Ouyang W."/>
            <person name="Liu Q."/>
            <person name="Huang B."/>
            <person name="Guo Z."/>
            <person name="Lei P."/>
        </authorList>
    </citation>
    <scope>NUCLEOTIDE SEQUENCE</scope>
    <source>
        <strain evidence="2">S6</strain>
    </source>
</reference>
<sequence>MQQITPCLWFDTQALEAAQFYVSLFKNSKLGEVSHYGEGMPMPKGTVLTVAFELDGRPFTALNGGPVFKFTEAVSLAITCDDQTEVDRLWGALTEGGEPGRCGWLKDRYGLSWQVAPKQLPALLGVGGKRAVEAMMGMGKLDIAALEAAGKE</sequence>
<dbReference type="Pfam" id="PF06983">
    <property type="entry name" value="3-dmu-9_3-mt"/>
    <property type="match status" value="1"/>
</dbReference>
<dbReference type="InterPro" id="IPR028973">
    <property type="entry name" value="PhnB-like"/>
</dbReference>
<dbReference type="AlphaFoldDB" id="A0A975G1L9"/>
<gene>
    <name evidence="2" type="ORF">KCG34_06020</name>
</gene>
<keyword evidence="3" id="KW-1185">Reference proteome</keyword>
<dbReference type="KEGG" id="caul:KCG34_06020"/>